<dbReference type="SUPFAM" id="SSF46689">
    <property type="entry name" value="Homeodomain-like"/>
    <property type="match status" value="1"/>
</dbReference>
<gene>
    <name evidence="4" type="ORF">ACFS7Y_05280</name>
</gene>
<sequence length="211" mass="24308">MREKKNIPDSGRIRDKARSQEKLIQSIGDILIRKSYAELNISTVTKISQLNPKLIYLYFENLEGLIRTYLNRKISQKENALRLAEHMASIPHQVVDEDIFSLLEIQFEKITQDPEWKGILHWGMSCKNDLTLPLLKQHEKTLNVVVEILKKNKKLAEHIDPVLYALLAAGTTFIAINSRLKDAKLLGLDLNDEQTKKRIKDTLERILIKSG</sequence>
<keyword evidence="5" id="KW-1185">Reference proteome</keyword>
<evidence type="ECO:0000313" key="5">
    <source>
        <dbReference type="Proteomes" id="UP001597525"/>
    </source>
</evidence>
<dbReference type="InterPro" id="IPR009057">
    <property type="entry name" value="Homeodomain-like_sf"/>
</dbReference>
<dbReference type="PROSITE" id="PS50977">
    <property type="entry name" value="HTH_TETR_2"/>
    <property type="match status" value="1"/>
</dbReference>
<protein>
    <submittedName>
        <fullName evidence="4">TetR/AcrR family transcriptional regulator</fullName>
    </submittedName>
</protein>
<evidence type="ECO:0000259" key="3">
    <source>
        <dbReference type="PROSITE" id="PS50977"/>
    </source>
</evidence>
<dbReference type="InterPro" id="IPR001647">
    <property type="entry name" value="HTH_TetR"/>
</dbReference>
<proteinExistence type="predicted"/>
<name>A0ABW6BDL0_9SPHI</name>
<evidence type="ECO:0000313" key="4">
    <source>
        <dbReference type="EMBL" id="MFD2966785.1"/>
    </source>
</evidence>
<dbReference type="EMBL" id="JBHUPB010000004">
    <property type="protein sequence ID" value="MFD2966785.1"/>
    <property type="molecule type" value="Genomic_DNA"/>
</dbReference>
<comment type="caution">
    <text evidence="4">The sequence shown here is derived from an EMBL/GenBank/DDBJ whole genome shotgun (WGS) entry which is preliminary data.</text>
</comment>
<feature type="domain" description="HTH tetR-type" evidence="3">
    <location>
        <begin position="17"/>
        <end position="77"/>
    </location>
</feature>
<reference evidence="5" key="1">
    <citation type="journal article" date="2019" name="Int. J. Syst. Evol. Microbiol.">
        <title>The Global Catalogue of Microorganisms (GCM) 10K type strain sequencing project: providing services to taxonomists for standard genome sequencing and annotation.</title>
        <authorList>
            <consortium name="The Broad Institute Genomics Platform"/>
            <consortium name="The Broad Institute Genome Sequencing Center for Infectious Disease"/>
            <person name="Wu L."/>
            <person name="Ma J."/>
        </authorList>
    </citation>
    <scope>NUCLEOTIDE SEQUENCE [LARGE SCALE GENOMIC DNA]</scope>
    <source>
        <strain evidence="5">KCTC 22814</strain>
    </source>
</reference>
<keyword evidence="1 2" id="KW-0238">DNA-binding</keyword>
<organism evidence="4 5">
    <name type="scientific">Sphingobacterium bambusae</name>
    <dbReference type="NCBI Taxonomy" id="662858"/>
    <lineage>
        <taxon>Bacteria</taxon>
        <taxon>Pseudomonadati</taxon>
        <taxon>Bacteroidota</taxon>
        <taxon>Sphingobacteriia</taxon>
        <taxon>Sphingobacteriales</taxon>
        <taxon>Sphingobacteriaceae</taxon>
        <taxon>Sphingobacterium</taxon>
    </lineage>
</organism>
<dbReference type="Gene3D" id="1.10.357.10">
    <property type="entry name" value="Tetracycline Repressor, domain 2"/>
    <property type="match status" value="1"/>
</dbReference>
<accession>A0ABW6BDL0</accession>
<dbReference type="RefSeq" id="WP_320182486.1">
    <property type="nucleotide sequence ID" value="NZ_CP138332.1"/>
</dbReference>
<feature type="DNA-binding region" description="H-T-H motif" evidence="2">
    <location>
        <begin position="40"/>
        <end position="59"/>
    </location>
</feature>
<evidence type="ECO:0000256" key="2">
    <source>
        <dbReference type="PROSITE-ProRule" id="PRU00335"/>
    </source>
</evidence>
<dbReference type="Proteomes" id="UP001597525">
    <property type="component" value="Unassembled WGS sequence"/>
</dbReference>
<evidence type="ECO:0000256" key="1">
    <source>
        <dbReference type="ARBA" id="ARBA00023125"/>
    </source>
</evidence>